<dbReference type="SUPFAM" id="SSF55347">
    <property type="entry name" value="Glyceraldehyde-3-phosphate dehydrogenase-like, C-terminal domain"/>
    <property type="match status" value="1"/>
</dbReference>
<dbReference type="Proteomes" id="UP000077667">
    <property type="component" value="Chromosome"/>
</dbReference>
<protein>
    <recommendedName>
        <fullName evidence="5">Oxidoreductase</fullName>
    </recommendedName>
</protein>
<feature type="domain" description="Gfo/Idh/MocA-like oxidoreductase N-terminal" evidence="1">
    <location>
        <begin position="6"/>
        <end position="119"/>
    </location>
</feature>
<reference evidence="3 4" key="1">
    <citation type="submission" date="2016-05" db="EMBL/GenBank/DDBJ databases">
        <title>Niabella ginsenosidivorans BS26 whole genome sequencing.</title>
        <authorList>
            <person name="Im W.T."/>
            <person name="Siddiqi M.Z."/>
        </authorList>
    </citation>
    <scope>NUCLEOTIDE SEQUENCE [LARGE SCALE GENOMIC DNA]</scope>
    <source>
        <strain evidence="3 4">BS26</strain>
    </source>
</reference>
<dbReference type="Gene3D" id="3.30.360.10">
    <property type="entry name" value="Dihydrodipicolinate Reductase, domain 2"/>
    <property type="match status" value="1"/>
</dbReference>
<evidence type="ECO:0000259" key="2">
    <source>
        <dbReference type="Pfam" id="PF02894"/>
    </source>
</evidence>
<evidence type="ECO:0000313" key="3">
    <source>
        <dbReference type="EMBL" id="ANH81023.1"/>
    </source>
</evidence>
<dbReference type="InterPro" id="IPR000683">
    <property type="entry name" value="Gfo/Idh/MocA-like_OxRdtase_N"/>
</dbReference>
<evidence type="ECO:0000259" key="1">
    <source>
        <dbReference type="Pfam" id="PF01408"/>
    </source>
</evidence>
<dbReference type="Pfam" id="PF01408">
    <property type="entry name" value="GFO_IDH_MocA"/>
    <property type="match status" value="1"/>
</dbReference>
<dbReference type="PANTHER" id="PTHR43249:SF1">
    <property type="entry name" value="D-GLUCOSIDE 3-DEHYDROGENASE"/>
    <property type="match status" value="1"/>
</dbReference>
<accession>A0A1A9I0J1</accession>
<dbReference type="InterPro" id="IPR036291">
    <property type="entry name" value="NAD(P)-bd_dom_sf"/>
</dbReference>
<dbReference type="GO" id="GO:0000166">
    <property type="term" value="F:nucleotide binding"/>
    <property type="evidence" value="ECO:0007669"/>
    <property type="project" value="InterPro"/>
</dbReference>
<keyword evidence="4" id="KW-1185">Reference proteome</keyword>
<dbReference type="Pfam" id="PF02894">
    <property type="entry name" value="GFO_IDH_MocA_C"/>
    <property type="match status" value="1"/>
</dbReference>
<dbReference type="AlphaFoldDB" id="A0A1A9I0J1"/>
<dbReference type="KEGG" id="nia:A8C56_08560"/>
<dbReference type="Gene3D" id="3.40.50.720">
    <property type="entry name" value="NAD(P)-binding Rossmann-like Domain"/>
    <property type="match status" value="1"/>
</dbReference>
<organism evidence="3 4">
    <name type="scientific">Niabella ginsenosidivorans</name>
    <dbReference type="NCBI Taxonomy" id="1176587"/>
    <lineage>
        <taxon>Bacteria</taxon>
        <taxon>Pseudomonadati</taxon>
        <taxon>Bacteroidota</taxon>
        <taxon>Chitinophagia</taxon>
        <taxon>Chitinophagales</taxon>
        <taxon>Chitinophagaceae</taxon>
        <taxon>Niabella</taxon>
    </lineage>
</organism>
<dbReference type="RefSeq" id="WP_067754534.1">
    <property type="nucleotide sequence ID" value="NZ_CP015772.1"/>
</dbReference>
<name>A0A1A9I0J1_9BACT</name>
<dbReference type="InterPro" id="IPR052515">
    <property type="entry name" value="Gfo/Idh/MocA_Oxidoreductase"/>
</dbReference>
<sequence>MNRDKHFAIVGCGNIGQRHAKHASTFGILDAVVDSDFKKAKALAGKYNCRACSSLEELLSQNPLLDVISICTPNWLHAPQSIQCLEAGFHVLCEKPMAIHYSDAQKMVQVSHNTGKKLFIVKQNRYNPPIAFVKQLIENGSLGRLYSFHVNGFWNRPANYYTNWRGKLKTDGGTLYTQFSHFIDLIMWFFGDAVSASLLSANLAHPDIEFEDTGVIQFKMQTGIIGSFSYSVNSFEKNMEGSITLLGEKGTIKIGGQYLNELEYFRVQGIDKPDLPIGNGANQYGNYEGSMSNHDKIYENLIEALDNDNHPFLQANEGSLLIKFIEDLYKTSENRFKNSYNTENT</sequence>
<evidence type="ECO:0008006" key="5">
    <source>
        <dbReference type="Google" id="ProtNLM"/>
    </source>
</evidence>
<dbReference type="EMBL" id="CP015772">
    <property type="protein sequence ID" value="ANH81023.1"/>
    <property type="molecule type" value="Genomic_DNA"/>
</dbReference>
<dbReference type="OrthoDB" id="9815825at2"/>
<dbReference type="PANTHER" id="PTHR43249">
    <property type="entry name" value="UDP-N-ACETYL-2-AMINO-2-DEOXY-D-GLUCURONATE OXIDASE"/>
    <property type="match status" value="1"/>
</dbReference>
<evidence type="ECO:0000313" key="4">
    <source>
        <dbReference type="Proteomes" id="UP000077667"/>
    </source>
</evidence>
<dbReference type="STRING" id="1176587.A8C56_08560"/>
<gene>
    <name evidence="3" type="ORF">A8C56_08560</name>
</gene>
<feature type="domain" description="Gfo/Idh/MocA-like oxidoreductase C-terminal" evidence="2">
    <location>
        <begin position="134"/>
        <end position="334"/>
    </location>
</feature>
<proteinExistence type="predicted"/>
<dbReference type="InterPro" id="IPR004104">
    <property type="entry name" value="Gfo/Idh/MocA-like_OxRdtase_C"/>
</dbReference>
<dbReference type="SUPFAM" id="SSF51735">
    <property type="entry name" value="NAD(P)-binding Rossmann-fold domains"/>
    <property type="match status" value="1"/>
</dbReference>